<proteinExistence type="predicted"/>
<sequence length="129" mass="14606">MQAATSHPTTAASLSPPLHNIVVHVATQLPPKRHSRRRRRSWLHRKRVTTAAAASEEAFDEGVCVCVCCSRRRGVAAAASHWNCGPLPPKAKRRLRAPDPCNVFNDAWDKSHKSFFRNYRIYYRTRVCG</sequence>
<protein>
    <submittedName>
        <fullName evidence="1">Uncharacterized protein</fullName>
    </submittedName>
</protein>
<evidence type="ECO:0000313" key="2">
    <source>
        <dbReference type="Proteomes" id="UP001160148"/>
    </source>
</evidence>
<dbReference type="Proteomes" id="UP001160148">
    <property type="component" value="Unassembled WGS sequence"/>
</dbReference>
<organism evidence="1 2">
    <name type="scientific">Macrosiphum euphorbiae</name>
    <name type="common">potato aphid</name>
    <dbReference type="NCBI Taxonomy" id="13131"/>
    <lineage>
        <taxon>Eukaryota</taxon>
        <taxon>Metazoa</taxon>
        <taxon>Ecdysozoa</taxon>
        <taxon>Arthropoda</taxon>
        <taxon>Hexapoda</taxon>
        <taxon>Insecta</taxon>
        <taxon>Pterygota</taxon>
        <taxon>Neoptera</taxon>
        <taxon>Paraneoptera</taxon>
        <taxon>Hemiptera</taxon>
        <taxon>Sternorrhyncha</taxon>
        <taxon>Aphidomorpha</taxon>
        <taxon>Aphidoidea</taxon>
        <taxon>Aphididae</taxon>
        <taxon>Macrosiphini</taxon>
        <taxon>Macrosiphum</taxon>
    </lineage>
</organism>
<reference evidence="1 2" key="1">
    <citation type="submission" date="2023-01" db="EMBL/GenBank/DDBJ databases">
        <authorList>
            <person name="Whitehead M."/>
        </authorList>
    </citation>
    <scope>NUCLEOTIDE SEQUENCE [LARGE SCALE GENOMIC DNA]</scope>
</reference>
<name>A0AAV0WRH6_9HEMI</name>
<evidence type="ECO:0000313" key="1">
    <source>
        <dbReference type="EMBL" id="CAI6358076.1"/>
    </source>
</evidence>
<accession>A0AAV0WRH6</accession>
<dbReference type="EMBL" id="CARXXK010000002">
    <property type="protein sequence ID" value="CAI6358076.1"/>
    <property type="molecule type" value="Genomic_DNA"/>
</dbReference>
<dbReference type="AlphaFoldDB" id="A0AAV0WRH6"/>
<keyword evidence="2" id="KW-1185">Reference proteome</keyword>
<comment type="caution">
    <text evidence="1">The sequence shown here is derived from an EMBL/GenBank/DDBJ whole genome shotgun (WGS) entry which is preliminary data.</text>
</comment>
<gene>
    <name evidence="1" type="ORF">MEUPH1_LOCUS13634</name>
</gene>